<keyword evidence="1" id="KW-0808">Transferase</keyword>
<protein>
    <recommendedName>
        <fullName evidence="1">Pantoate kinase</fullName>
        <shortName evidence="1">PoK</shortName>
        <ecNumber evidence="1">2.7.1.169</ecNumber>
    </recommendedName>
</protein>
<sequence length="259" mass="26715">MRAFAPGSVTAVFAPAESGDESRGASMAIEDGVVASVRAADETQILLDGEGTDFEPVSGVLDELGCTARVELEHDIPIGCGFGASGAATLATALAANAEFGLGRSREDLVHASHVAEVNAGTGLGDVFIQTAGGALMSDGSGRRRWEPTDAIEYVSFGGMATSETLGNPDLMARIGRVGGKTLDSLPREPSLERLTRDAWSFAREIELPTDTVRDTVADVETAGGAASMAMLGETVFAVGVEDVLPNRTTVSFSGAHLL</sequence>
<gene>
    <name evidence="4" type="ORF">SAMN05444342_0726</name>
    <name evidence="3" type="ORF">ZOD2009_07674</name>
</gene>
<dbReference type="EMBL" id="AEMG01000006">
    <property type="protein sequence ID" value="EFW92731.1"/>
    <property type="molecule type" value="Genomic_DNA"/>
</dbReference>
<dbReference type="HAMAP" id="MF_02223">
    <property type="entry name" value="Pantoate_kinase"/>
    <property type="match status" value="1"/>
</dbReference>
<name>E7QRW2_HALPU</name>
<dbReference type="Proteomes" id="UP000184203">
    <property type="component" value="Unassembled WGS sequence"/>
</dbReference>
<dbReference type="InterPro" id="IPR014721">
    <property type="entry name" value="Ribsml_uS5_D2-typ_fold_subgr"/>
</dbReference>
<reference evidence="4" key="2">
    <citation type="submission" date="2016-11" db="EMBL/GenBank/DDBJ databases">
        <authorList>
            <person name="Jaros S."/>
            <person name="Januszkiewicz K."/>
            <person name="Wedrychowicz H."/>
        </authorList>
    </citation>
    <scope>NUCLEOTIDE SEQUENCE [LARGE SCALE GENOMIC DNA]</scope>
    <source>
        <strain evidence="4">DX253</strain>
    </source>
</reference>
<dbReference type="RefSeq" id="WP_007978569.1">
    <property type="nucleotide sequence ID" value="NZ_AEMG01000006.1"/>
</dbReference>
<dbReference type="InterPro" id="IPR020568">
    <property type="entry name" value="Ribosomal_Su5_D2-typ_SF"/>
</dbReference>
<keyword evidence="1" id="KW-0173">Coenzyme A biosynthesis</keyword>
<evidence type="ECO:0000259" key="2">
    <source>
        <dbReference type="Pfam" id="PF00288"/>
    </source>
</evidence>
<proteinExistence type="inferred from homology"/>
<dbReference type="STRING" id="797209.GCA_000376445_00214"/>
<keyword evidence="1 3" id="KW-0418">Kinase</keyword>
<feature type="domain" description="GHMP kinase N-terminal" evidence="2">
    <location>
        <begin position="61"/>
        <end position="134"/>
    </location>
</feature>
<dbReference type="Pfam" id="PF00288">
    <property type="entry name" value="GHMP_kinases_N"/>
    <property type="match status" value="1"/>
</dbReference>
<evidence type="ECO:0000313" key="5">
    <source>
        <dbReference type="Proteomes" id="UP000003751"/>
    </source>
</evidence>
<dbReference type="SUPFAM" id="SSF54211">
    <property type="entry name" value="Ribosomal protein S5 domain 2-like"/>
    <property type="match status" value="1"/>
</dbReference>
<reference evidence="6" key="3">
    <citation type="submission" date="2016-11" db="EMBL/GenBank/DDBJ databases">
        <authorList>
            <person name="Varghese N."/>
            <person name="Submissions S."/>
        </authorList>
    </citation>
    <scope>NUCLEOTIDE SEQUENCE [LARGE SCALE GENOMIC DNA]</scope>
    <source>
        <strain evidence="6">DX253</strain>
    </source>
</reference>
<dbReference type="AlphaFoldDB" id="E7QRW2"/>
<dbReference type="OrthoDB" id="85822at2157"/>
<dbReference type="InterPro" id="IPR012043">
    <property type="entry name" value="PoK"/>
</dbReference>
<evidence type="ECO:0000313" key="4">
    <source>
        <dbReference type="EMBL" id="SHK14238.1"/>
    </source>
</evidence>
<dbReference type="InterPro" id="IPR006204">
    <property type="entry name" value="GHMP_kinase_N_dom"/>
</dbReference>
<dbReference type="PIRSF" id="PIRSF016896">
    <property type="entry name" value="GHMP_arc_MJ0969"/>
    <property type="match status" value="1"/>
</dbReference>
<comment type="pathway">
    <text evidence="1">Cofactor biosynthesis; coenzyme A biosynthesis.</text>
</comment>
<keyword evidence="1 3" id="KW-0067">ATP-binding</keyword>
<organism evidence="3 5">
    <name type="scientific">Haladaptatus paucihalophilus DX253</name>
    <dbReference type="NCBI Taxonomy" id="797209"/>
    <lineage>
        <taxon>Archaea</taxon>
        <taxon>Methanobacteriati</taxon>
        <taxon>Methanobacteriota</taxon>
        <taxon>Stenosarchaea group</taxon>
        <taxon>Halobacteria</taxon>
        <taxon>Halobacteriales</taxon>
        <taxon>Haladaptataceae</taxon>
        <taxon>Haladaptatus</taxon>
    </lineage>
</organism>
<reference evidence="3 5" key="1">
    <citation type="journal article" date="2014" name="ISME J.">
        <title>Trehalose/2-sulfotrehalose biosynthesis and glycine-betaine uptake are widely spread mechanisms for osmoadaptation in the Halobacteriales.</title>
        <authorList>
            <person name="Youssef N.H."/>
            <person name="Savage-Ashlock K.N."/>
            <person name="McCully A.L."/>
            <person name="Luedtke B."/>
            <person name="Shaw E.I."/>
            <person name="Hoff W.D."/>
            <person name="Elshahed M.S."/>
        </authorList>
    </citation>
    <scope>NUCLEOTIDE SEQUENCE [LARGE SCALE GENOMIC DNA]</scope>
    <source>
        <strain evidence="3 5">DX253</strain>
    </source>
</reference>
<dbReference type="GO" id="GO:0016301">
    <property type="term" value="F:kinase activity"/>
    <property type="evidence" value="ECO:0007669"/>
    <property type="project" value="UniProtKB-UniRule"/>
</dbReference>
<dbReference type="eggNOG" id="arCOG04263">
    <property type="taxonomic scope" value="Archaea"/>
</dbReference>
<evidence type="ECO:0000313" key="6">
    <source>
        <dbReference type="Proteomes" id="UP000184203"/>
    </source>
</evidence>
<dbReference type="GO" id="GO:0015937">
    <property type="term" value="P:coenzyme A biosynthetic process"/>
    <property type="evidence" value="ECO:0007669"/>
    <property type="project" value="UniProtKB-UniRule"/>
</dbReference>
<dbReference type="PANTHER" id="PTHR42282">
    <property type="entry name" value="PANTOATE KINASE-RELATED"/>
    <property type="match status" value="1"/>
</dbReference>
<dbReference type="PANTHER" id="PTHR42282:SF1">
    <property type="entry name" value="PANTOATE KINASE"/>
    <property type="match status" value="1"/>
</dbReference>
<evidence type="ECO:0000313" key="3">
    <source>
        <dbReference type="EMBL" id="EFW92731.1"/>
    </source>
</evidence>
<dbReference type="GO" id="GO:0005524">
    <property type="term" value="F:ATP binding"/>
    <property type="evidence" value="ECO:0007669"/>
    <property type="project" value="UniProtKB-KW"/>
</dbReference>
<dbReference type="UniPathway" id="UPA00241"/>
<comment type="function">
    <text evidence="1">Phosphorylates (R)-pantoate to form (R)-4-phosphopantoate in the CoA biosynthesis pathway.</text>
</comment>
<dbReference type="Gene3D" id="3.30.230.10">
    <property type="match status" value="1"/>
</dbReference>
<comment type="similarity">
    <text evidence="1">Belongs to the GHMP kinase family. PoK subfamily.</text>
</comment>
<evidence type="ECO:0000256" key="1">
    <source>
        <dbReference type="HAMAP-Rule" id="MF_02223"/>
    </source>
</evidence>
<comment type="catalytic activity">
    <reaction evidence="1">
        <text>(R)-pantoate + ATP = (R)-4-phosphopantoate + ADP + H(+)</text>
        <dbReference type="Rhea" id="RHEA:28246"/>
        <dbReference type="ChEBI" id="CHEBI:15378"/>
        <dbReference type="ChEBI" id="CHEBI:15980"/>
        <dbReference type="ChEBI" id="CHEBI:30616"/>
        <dbReference type="ChEBI" id="CHEBI:61294"/>
        <dbReference type="ChEBI" id="CHEBI:456216"/>
        <dbReference type="EC" id="2.7.1.169"/>
    </reaction>
</comment>
<dbReference type="EC" id="2.7.1.169" evidence="1"/>
<keyword evidence="1" id="KW-0547">Nucleotide-binding</keyword>
<dbReference type="Proteomes" id="UP000003751">
    <property type="component" value="Unassembled WGS sequence"/>
</dbReference>
<keyword evidence="6" id="KW-1185">Reference proteome</keyword>
<dbReference type="EMBL" id="FRAN01000001">
    <property type="protein sequence ID" value="SHK14238.1"/>
    <property type="molecule type" value="Genomic_DNA"/>
</dbReference>
<accession>E7QRW2</accession>
<dbReference type="PATRIC" id="fig|797209.4.peg.1528"/>